<comment type="subcellular location">
    <subcellularLocation>
        <location evidence="1">Nucleus</location>
    </subcellularLocation>
</comment>
<evidence type="ECO:0000256" key="2">
    <source>
        <dbReference type="ARBA" id="ARBA00022703"/>
    </source>
</evidence>
<proteinExistence type="predicted"/>
<dbReference type="GO" id="GO:0007088">
    <property type="term" value="P:regulation of mitotic nuclear division"/>
    <property type="evidence" value="ECO:0007669"/>
    <property type="project" value="Ensembl"/>
</dbReference>
<reference evidence="14" key="1">
    <citation type="submission" date="2011-08" db="EMBL/GenBank/DDBJ databases">
        <title>The draft genome of Latimeria chalumnae.</title>
        <authorList>
            <person name="Di Palma F."/>
            <person name="Alfoldi J."/>
            <person name="Johnson J."/>
            <person name="Berlin A."/>
            <person name="Gnerre S."/>
            <person name="Jaffe D."/>
            <person name="MacCallum I."/>
            <person name="Young S."/>
            <person name="Walker B.J."/>
            <person name="Lander E."/>
            <person name="Lindblad-Toh K."/>
        </authorList>
    </citation>
    <scope>NUCLEOTIDE SEQUENCE [LARGE SCALE GENOMIC DNA]</scope>
    <source>
        <strain evidence="14">Wild caught</strain>
    </source>
</reference>
<dbReference type="HOGENOM" id="CLU_034893_2_0_1"/>
<evidence type="ECO:0000256" key="6">
    <source>
        <dbReference type="ARBA" id="ARBA00022843"/>
    </source>
</evidence>
<dbReference type="STRING" id="7897.ENSLACP00000006621"/>
<dbReference type="InParanoid" id="H3AAF0"/>
<dbReference type="OrthoDB" id="443682at2759"/>
<dbReference type="Proteomes" id="UP000008672">
    <property type="component" value="Unassembled WGS sequence"/>
</dbReference>
<reference evidence="13" key="2">
    <citation type="submission" date="2025-08" db="UniProtKB">
        <authorList>
            <consortium name="Ensembl"/>
        </authorList>
    </citation>
    <scope>IDENTIFICATION</scope>
</reference>
<evidence type="ECO:0000256" key="11">
    <source>
        <dbReference type="PROSITE-ProRule" id="PRU00134"/>
    </source>
</evidence>
<dbReference type="FunCoup" id="H3AAF0">
    <property type="interactions" value="2506"/>
</dbReference>
<evidence type="ECO:0000259" key="12">
    <source>
        <dbReference type="PROSITE" id="PS50865"/>
    </source>
</evidence>
<evidence type="ECO:0000256" key="4">
    <source>
        <dbReference type="ARBA" id="ARBA00022771"/>
    </source>
</evidence>
<evidence type="ECO:0000256" key="1">
    <source>
        <dbReference type="ARBA" id="ARBA00004123"/>
    </source>
</evidence>
<dbReference type="InterPro" id="IPR002893">
    <property type="entry name" value="Znf_MYND"/>
</dbReference>
<dbReference type="GO" id="GO:0030218">
    <property type="term" value="P:erythrocyte differentiation"/>
    <property type="evidence" value="ECO:0007669"/>
    <property type="project" value="Ensembl"/>
</dbReference>
<dbReference type="GeneID" id="102364965"/>
<dbReference type="PANTHER" id="PTHR12298">
    <property type="entry name" value="PCDC2 PROGRAMMED CELL DEATH PROTEIN 2 -RELATED"/>
    <property type="match status" value="1"/>
</dbReference>
<evidence type="ECO:0000256" key="10">
    <source>
        <dbReference type="ARBA" id="ARBA00071576"/>
    </source>
</evidence>
<dbReference type="KEGG" id="lcm:102364965"/>
<name>H3AAF0_LATCH</name>
<dbReference type="Gene3D" id="6.10.140.2220">
    <property type="match status" value="1"/>
</dbReference>
<dbReference type="InterPro" id="IPR007320">
    <property type="entry name" value="PDCD2_C"/>
</dbReference>
<dbReference type="PROSITE" id="PS50865">
    <property type="entry name" value="ZF_MYND_2"/>
    <property type="match status" value="1"/>
</dbReference>
<evidence type="ECO:0000313" key="13">
    <source>
        <dbReference type="Ensembl" id="ENSLACP00000006621.2"/>
    </source>
</evidence>
<dbReference type="GO" id="GO:0060218">
    <property type="term" value="P:hematopoietic stem cell differentiation"/>
    <property type="evidence" value="ECO:0007669"/>
    <property type="project" value="Ensembl"/>
</dbReference>
<evidence type="ECO:0000256" key="7">
    <source>
        <dbReference type="ARBA" id="ARBA00023125"/>
    </source>
</evidence>
<evidence type="ECO:0000256" key="8">
    <source>
        <dbReference type="ARBA" id="ARBA00023242"/>
    </source>
</evidence>
<reference evidence="13" key="3">
    <citation type="submission" date="2025-09" db="UniProtKB">
        <authorList>
            <consortium name="Ensembl"/>
        </authorList>
    </citation>
    <scope>IDENTIFICATION</scope>
</reference>
<evidence type="ECO:0000256" key="3">
    <source>
        <dbReference type="ARBA" id="ARBA00022723"/>
    </source>
</evidence>
<protein>
    <recommendedName>
        <fullName evidence="10">Programmed cell death protein 2</fullName>
    </recommendedName>
</protein>
<dbReference type="Pfam" id="PF04194">
    <property type="entry name" value="PDCD2_C"/>
    <property type="match status" value="1"/>
</dbReference>
<dbReference type="AlphaFoldDB" id="H3AAF0"/>
<dbReference type="GO" id="GO:0003677">
    <property type="term" value="F:DNA binding"/>
    <property type="evidence" value="ECO:0007669"/>
    <property type="project" value="UniProtKB-KW"/>
</dbReference>
<dbReference type="EMBL" id="AFYH01046600">
    <property type="status" value="NOT_ANNOTATED_CDS"/>
    <property type="molecule type" value="Genomic_DNA"/>
</dbReference>
<dbReference type="GO" id="GO:0008270">
    <property type="term" value="F:zinc ion binding"/>
    <property type="evidence" value="ECO:0007669"/>
    <property type="project" value="UniProtKB-KW"/>
</dbReference>
<dbReference type="CTD" id="5134"/>
<dbReference type="EMBL" id="AFYH01046599">
    <property type="status" value="NOT_ANNOTATED_CDS"/>
    <property type="molecule type" value="Genomic_DNA"/>
</dbReference>
<keyword evidence="14" id="KW-1185">Reference proteome</keyword>
<keyword evidence="2" id="KW-0053">Apoptosis</keyword>
<evidence type="ECO:0000256" key="5">
    <source>
        <dbReference type="ARBA" id="ARBA00022833"/>
    </source>
</evidence>
<dbReference type="SUPFAM" id="SSF144232">
    <property type="entry name" value="HIT/MYND zinc finger-like"/>
    <property type="match status" value="1"/>
</dbReference>
<dbReference type="GeneTree" id="ENSGT00940000156603"/>
<dbReference type="Pfam" id="PF01753">
    <property type="entry name" value="zf-MYND"/>
    <property type="match status" value="1"/>
</dbReference>
<dbReference type="GO" id="GO:0005634">
    <property type="term" value="C:nucleus"/>
    <property type="evidence" value="ECO:0007669"/>
    <property type="project" value="UniProtKB-SubCell"/>
</dbReference>
<accession>H3AAF0</accession>
<dbReference type="GO" id="GO:0006915">
    <property type="term" value="P:apoptotic process"/>
    <property type="evidence" value="ECO:0007669"/>
    <property type="project" value="UniProtKB-KW"/>
</dbReference>
<dbReference type="eggNOG" id="KOG2061">
    <property type="taxonomic scope" value="Eukaryota"/>
</dbReference>
<keyword evidence="5" id="KW-0862">Zinc</keyword>
<dbReference type="PROSITE" id="PS01360">
    <property type="entry name" value="ZF_MYND_1"/>
    <property type="match status" value="1"/>
</dbReference>
<feature type="domain" description="MYND-type" evidence="12">
    <location>
        <begin position="143"/>
        <end position="180"/>
    </location>
</feature>
<dbReference type="FunFam" id="6.10.140.2220:FF:000014">
    <property type="entry name" value="Programmed cell death 2"/>
    <property type="match status" value="1"/>
</dbReference>
<dbReference type="OMA" id="HQVIRYS"/>
<organism evidence="13 14">
    <name type="scientific">Latimeria chalumnae</name>
    <name type="common">Coelacanth</name>
    <dbReference type="NCBI Taxonomy" id="7897"/>
    <lineage>
        <taxon>Eukaryota</taxon>
        <taxon>Metazoa</taxon>
        <taxon>Chordata</taxon>
        <taxon>Craniata</taxon>
        <taxon>Vertebrata</taxon>
        <taxon>Euteleostomi</taxon>
        <taxon>Coelacanthiformes</taxon>
        <taxon>Coelacanthidae</taxon>
        <taxon>Latimeria</taxon>
    </lineage>
</organism>
<keyword evidence="3" id="KW-0479">Metal-binding</keyword>
<comment type="function">
    <text evidence="9">May be a DNA-binding protein with a regulatory function. May play an important role in cell death and/or in regulation of cell proliferation.</text>
</comment>
<dbReference type="Bgee" id="ENSLACG00000005872">
    <property type="expression patterns" value="Expressed in pelvic fin and 6 other cell types or tissues"/>
</dbReference>
<evidence type="ECO:0000313" key="14">
    <source>
        <dbReference type="Proteomes" id="UP000008672"/>
    </source>
</evidence>
<evidence type="ECO:0000256" key="9">
    <source>
        <dbReference type="ARBA" id="ARBA00058067"/>
    </source>
</evidence>
<keyword evidence="8" id="KW-0539">Nucleus</keyword>
<dbReference type="PANTHER" id="PTHR12298:SF4">
    <property type="entry name" value="PROGRAMMED CELL DEATH PROTEIN 2"/>
    <property type="match status" value="1"/>
</dbReference>
<dbReference type="RefSeq" id="XP_014342327.1">
    <property type="nucleotide sequence ID" value="XM_014486841.2"/>
</dbReference>
<keyword evidence="4 11" id="KW-0863">Zinc-finger</keyword>
<dbReference type="GO" id="GO:0005737">
    <property type="term" value="C:cytoplasm"/>
    <property type="evidence" value="ECO:0007669"/>
    <property type="project" value="InterPro"/>
</dbReference>
<keyword evidence="6" id="KW-0832">Ubl conjugation</keyword>
<sequence>MAASSSSGSGVELGFVEEAKPWRLQSSQFPSKVGGKPAWLSQQGLPGAAALQCESCGRPCALLLQVYAPLLGQADCFHRSLFVFACKTAACYSTSSDSRCFKVFRSQLPRRNAFYSYDPPPEEEPHEGGVHGSQQLTSGLKLCRVCGCLGPKTCSRCHNAHYCSKDHQTLDWKAGHKQSCSQPGFSDVAVPDHKFLFREYELVTEPEELPPLWETNTEEKREDLQKHVESVAGANNGVVFESLDNDELEAMAKHETKEDKVFKKFKKLTSLEPDQVLRYCRRGSPLWVSAENIPKETDIPNCSCGAKRIFEFQVMPQLLNHLQVDSLEESIDWGTLAVYTCAESCRQDSTYMNEFLWKQDFSADSN</sequence>
<dbReference type="EMBL" id="AFYH01046601">
    <property type="status" value="NOT_ANNOTATED_CDS"/>
    <property type="molecule type" value="Genomic_DNA"/>
</dbReference>
<keyword evidence="7" id="KW-0238">DNA-binding</keyword>
<gene>
    <name evidence="13" type="primary">PDCD2</name>
</gene>
<dbReference type="Ensembl" id="ENSLACT00000006675.2">
    <property type="protein sequence ID" value="ENSLACP00000006621.2"/>
    <property type="gene ID" value="ENSLACG00000005872.2"/>
</dbReference>